<feature type="region of interest" description="Disordered" evidence="11">
    <location>
        <begin position="772"/>
        <end position="1147"/>
    </location>
</feature>
<dbReference type="EMBL" id="GEFM01003685">
    <property type="protein sequence ID" value="JAP72111.1"/>
    <property type="molecule type" value="mRNA"/>
</dbReference>
<feature type="compositionally biased region" description="Low complexity" evidence="11">
    <location>
        <begin position="836"/>
        <end position="850"/>
    </location>
</feature>
<evidence type="ECO:0000256" key="3">
    <source>
        <dbReference type="ARBA" id="ARBA00022737"/>
    </source>
</evidence>
<comment type="subcellular location">
    <subcellularLocation>
        <location evidence="1">Nucleus</location>
    </subcellularLocation>
</comment>
<feature type="domain" description="C2H2-type" evidence="14">
    <location>
        <begin position="21"/>
        <end position="52"/>
    </location>
</feature>
<evidence type="ECO:0000256" key="5">
    <source>
        <dbReference type="ARBA" id="ARBA00022833"/>
    </source>
</evidence>
<dbReference type="SUPFAM" id="SSF47370">
    <property type="entry name" value="Bromodomain"/>
    <property type="match status" value="1"/>
</dbReference>
<evidence type="ECO:0000313" key="17">
    <source>
        <dbReference type="EMBL" id="JAP72111.1"/>
    </source>
</evidence>
<dbReference type="InterPro" id="IPR034732">
    <property type="entry name" value="EPHD"/>
</dbReference>
<dbReference type="InterPro" id="IPR013087">
    <property type="entry name" value="Znf_C2H2_type"/>
</dbReference>
<feature type="compositionally biased region" description="Basic residues" evidence="11">
    <location>
        <begin position="58"/>
        <end position="71"/>
    </location>
</feature>
<dbReference type="PROSITE" id="PS50016">
    <property type="entry name" value="ZF_PHD_2"/>
    <property type="match status" value="1"/>
</dbReference>
<dbReference type="FunFam" id="3.30.40.10:FF:000008">
    <property type="entry name" value="Bromodomain containing 1, isoform CRA_a"/>
    <property type="match status" value="1"/>
</dbReference>
<dbReference type="Gene3D" id="3.30.40.10">
    <property type="entry name" value="Zinc/RING finger domain, C3HC4 (zinc finger)"/>
    <property type="match status" value="2"/>
</dbReference>
<evidence type="ECO:0000256" key="10">
    <source>
        <dbReference type="SAM" id="Coils"/>
    </source>
</evidence>
<dbReference type="PROSITE" id="PS51805">
    <property type="entry name" value="EPHD"/>
    <property type="match status" value="1"/>
</dbReference>
<dbReference type="InterPro" id="IPR019787">
    <property type="entry name" value="Znf_PHD-finger"/>
</dbReference>
<dbReference type="InterPro" id="IPR013083">
    <property type="entry name" value="Znf_RING/FYVE/PHD"/>
</dbReference>
<feature type="compositionally biased region" description="Polar residues" evidence="11">
    <location>
        <begin position="984"/>
        <end position="994"/>
    </location>
</feature>
<dbReference type="SUPFAM" id="SSF57903">
    <property type="entry name" value="FYVE/PHD zinc finger"/>
    <property type="match status" value="1"/>
</dbReference>
<dbReference type="SMART" id="SM00297">
    <property type="entry name" value="BROMO"/>
    <property type="match status" value="1"/>
</dbReference>
<dbReference type="FunFam" id="2.30.30.140:FF:000008">
    <property type="entry name" value="Bromodomain containing 1, isoform CRA_b"/>
    <property type="match status" value="1"/>
</dbReference>
<feature type="domain" description="PWWP" evidence="15">
    <location>
        <begin position="1156"/>
        <end position="1235"/>
    </location>
</feature>
<dbReference type="SMART" id="SM00249">
    <property type="entry name" value="PHD"/>
    <property type="match status" value="2"/>
</dbReference>
<feature type="compositionally biased region" description="Polar residues" evidence="11">
    <location>
        <begin position="874"/>
        <end position="890"/>
    </location>
</feature>
<feature type="compositionally biased region" description="Low complexity" evidence="11">
    <location>
        <begin position="1026"/>
        <end position="1038"/>
    </location>
</feature>
<dbReference type="InterPro" id="IPR019786">
    <property type="entry name" value="Zinc_finger_PHD-type_CS"/>
</dbReference>
<dbReference type="CDD" id="cd15670">
    <property type="entry name" value="ePHD_BRPF"/>
    <property type="match status" value="1"/>
</dbReference>
<evidence type="ECO:0000259" key="15">
    <source>
        <dbReference type="PROSITE" id="PS50812"/>
    </source>
</evidence>
<keyword evidence="7" id="KW-0539">Nucleus</keyword>
<evidence type="ECO:0000256" key="9">
    <source>
        <dbReference type="PROSITE-ProRule" id="PRU00042"/>
    </source>
</evidence>
<feature type="compositionally biased region" description="Pro residues" evidence="11">
    <location>
        <begin position="1039"/>
        <end position="1049"/>
    </location>
</feature>
<dbReference type="GO" id="GO:0006357">
    <property type="term" value="P:regulation of transcription by RNA polymerase II"/>
    <property type="evidence" value="ECO:0007669"/>
    <property type="project" value="TreeGrafter"/>
</dbReference>
<dbReference type="Pfam" id="PF13832">
    <property type="entry name" value="zf-HC5HC2H_2"/>
    <property type="match status" value="1"/>
</dbReference>
<dbReference type="InterPro" id="IPR001487">
    <property type="entry name" value="Bromodomain"/>
</dbReference>
<dbReference type="GO" id="GO:0008270">
    <property type="term" value="F:zinc ion binding"/>
    <property type="evidence" value="ECO:0007669"/>
    <property type="project" value="UniProtKB-KW"/>
</dbReference>
<feature type="compositionally biased region" description="Low complexity" evidence="11">
    <location>
        <begin position="1108"/>
        <end position="1123"/>
    </location>
</feature>
<evidence type="ECO:0000256" key="1">
    <source>
        <dbReference type="ARBA" id="ARBA00004123"/>
    </source>
</evidence>
<dbReference type="InterPro" id="IPR036427">
    <property type="entry name" value="Bromodomain-like_sf"/>
</dbReference>
<dbReference type="InterPro" id="IPR000313">
    <property type="entry name" value="PWWP_dom"/>
</dbReference>
<dbReference type="GO" id="GO:0005634">
    <property type="term" value="C:nucleus"/>
    <property type="evidence" value="ECO:0007669"/>
    <property type="project" value="UniProtKB-SubCell"/>
</dbReference>
<feature type="compositionally biased region" description="Basic residues" evidence="11">
    <location>
        <begin position="920"/>
        <end position="930"/>
    </location>
</feature>
<dbReference type="InterPro" id="IPR011011">
    <property type="entry name" value="Znf_FYVE_PHD"/>
</dbReference>
<keyword evidence="4 9" id="KW-0863">Zinc-finger</keyword>
<feature type="domain" description="Bromo" evidence="12">
    <location>
        <begin position="598"/>
        <end position="668"/>
    </location>
</feature>
<dbReference type="Gene3D" id="1.20.920.10">
    <property type="entry name" value="Bromodomain-like"/>
    <property type="match status" value="1"/>
</dbReference>
<evidence type="ECO:0000256" key="7">
    <source>
        <dbReference type="ARBA" id="ARBA00023242"/>
    </source>
</evidence>
<dbReference type="Gene3D" id="2.30.30.140">
    <property type="match status" value="1"/>
</dbReference>
<evidence type="ECO:0000259" key="13">
    <source>
        <dbReference type="PROSITE" id="PS50016"/>
    </source>
</evidence>
<keyword evidence="6 8" id="KW-0103">Bromodomain</keyword>
<feature type="region of interest" description="Disordered" evidence="11">
    <location>
        <begin position="49"/>
        <end position="81"/>
    </location>
</feature>
<dbReference type="CDD" id="cd15572">
    <property type="entry name" value="PHD_BRPF"/>
    <property type="match status" value="1"/>
</dbReference>
<dbReference type="PROSITE" id="PS50812">
    <property type="entry name" value="PWWP"/>
    <property type="match status" value="1"/>
</dbReference>
<sequence>MLVNIDIRTFCQNLRATKPPYECPLPNCGRIYKTYSGIQFHLYNFEHDGATPQAPSTKKGKRGRWHHRQNRRSPTPPDLGKLPAAREALTYAEAQKIVEVDLDGNLHRINICEPLDLVFSEPGEEAGDAPVGTAEPAAKGASGGKQAAVPSTVKLPEASFRLVADYNPADAPQRPASYYRFIERSAEELDEAVEYDMDEEDCAWLQLMNGRRRADGLGEVSCDTFELLMDRLEKESYFQSQSSGRDLGPPIDEDAVCAICSDGECQNSNAILFCDMCNLAVHQECYGVPYIPEGQWLCRRCLQSPSRAVDCVLCPNVGGAFKQTDDGRWAHVVCALWVPEVCFANTVFLEPIDSLGNIPAARWKLTCYICKQRGVGACIQCHRANCYTAFHVTCAQQAGLYMRLEEEATLHVRKAAYCDAHAPAGPGDSEGEGKVDVVKKAQAKAKSREKMRKARKILAEKRSAVPVVSIPTLPGDRLAKIATLTSLSRKQPFLERLLGYWTLKRQSRNGVPLLRRLQMAHPGRRDTKESGPECSVLREQLKFWQRLRQDLERARLLVELIRKREKLKREQLRLQQLATELRLAPRGVLMRRLLAQLRDRDRDAIFAQPVDLKEVPDYLHYISQPMDFWSMEQKLRRHEYASLDQFEADFRLVVDNCTTYNSKDTPYYRAAVKMREQGGALIRQARAQAERCGYDPDTGMHLDGSPGRNAERPPPAAEPAKQSQPPSEGQRGGDTRSRLEALLPRLAATAGPGRRKLAIQVARLRRQLTIESCSRSRRQRGLRAQDSAGSGGPQERPAESSSSSESSESSEAEPVPPPVKSRRGRPPKRPPPLSSGTGAATAPGTAANPAEPAPKKGSPAPPVLLPRVSPPSQTPAGTSGTTPVRTRTFSEQAEERKQREGEEEEAAPPPPMREGEPPRRRGRGRGRGRGRPPLNFQRGGATRGARSGRAAAELQASRRQLPRGAPPPPPPEETPEEPPAPEQASRTGGVNRRTSVLFRKNRVSMGRAPAGRGGRPGRPSRRASLDVAAEPAADAFAPVEPPPPQPPTTPVAKKRGRSASLASSSGLGLPPPPASSFPPASPLPQTDSFKVYRSSRNEQASDSDRESSSGSSASASSSHPSSDGPEATDPDDDDDSHAPGWSQANGWEEPLIPLEPLDLVWAKCRGYPWYPALIINPQMPRGGFTQNGVPIPVPPEEVLGLRSNYQEPVYLVLFFDTKRTWQWLPRNKLEPLGVDTARDKAKLVESKKPAERKAVKKAYENAILHRCRVTGESTGLSGDSSSDD</sequence>
<feature type="domain" description="PHD-type" evidence="13">
    <location>
        <begin position="254"/>
        <end position="304"/>
    </location>
</feature>
<dbReference type="PROSITE" id="PS50157">
    <property type="entry name" value="ZINC_FINGER_C2H2_2"/>
    <property type="match status" value="1"/>
</dbReference>
<feature type="region of interest" description="Disordered" evidence="11">
    <location>
        <begin position="693"/>
        <end position="736"/>
    </location>
</feature>
<keyword evidence="2" id="KW-0479">Metal-binding</keyword>
<evidence type="ECO:0000256" key="4">
    <source>
        <dbReference type="ARBA" id="ARBA00022771"/>
    </source>
</evidence>
<evidence type="ECO:0000256" key="11">
    <source>
        <dbReference type="SAM" id="MobiDB-lite"/>
    </source>
</evidence>
<feature type="compositionally biased region" description="Low complexity" evidence="11">
    <location>
        <begin position="938"/>
        <end position="952"/>
    </location>
</feature>
<feature type="compositionally biased region" description="Low complexity" evidence="11">
    <location>
        <begin position="1058"/>
        <end position="1068"/>
    </location>
</feature>
<evidence type="ECO:0000259" key="12">
    <source>
        <dbReference type="PROSITE" id="PS50014"/>
    </source>
</evidence>
<feature type="compositionally biased region" description="Pro residues" evidence="11">
    <location>
        <begin position="859"/>
        <end position="873"/>
    </location>
</feature>
<evidence type="ECO:0000256" key="2">
    <source>
        <dbReference type="ARBA" id="ARBA00022723"/>
    </source>
</evidence>
<dbReference type="FunFam" id="3.30.40.10:FF:000007">
    <property type="entry name" value="Bromodomain containing 1, isoform CRA_b"/>
    <property type="match status" value="1"/>
</dbReference>
<feature type="compositionally biased region" description="Low complexity" evidence="11">
    <location>
        <begin position="799"/>
        <end position="813"/>
    </location>
</feature>
<dbReference type="Pfam" id="PF00855">
    <property type="entry name" value="PWWP"/>
    <property type="match status" value="1"/>
</dbReference>
<keyword evidence="3" id="KW-0677">Repeat</keyword>
<dbReference type="Pfam" id="PF10513">
    <property type="entry name" value="EPL1"/>
    <property type="match status" value="1"/>
</dbReference>
<feature type="compositionally biased region" description="Pro residues" evidence="11">
    <location>
        <begin position="1069"/>
        <end position="1082"/>
    </location>
</feature>
<evidence type="ECO:0000259" key="14">
    <source>
        <dbReference type="PROSITE" id="PS50157"/>
    </source>
</evidence>
<dbReference type="SMART" id="SM00293">
    <property type="entry name" value="PWWP"/>
    <property type="match status" value="1"/>
</dbReference>
<organism evidence="17">
    <name type="scientific">Ixodes ricinus</name>
    <name type="common">Common tick</name>
    <name type="synonym">Acarus ricinus</name>
    <dbReference type="NCBI Taxonomy" id="34613"/>
    <lineage>
        <taxon>Eukaryota</taxon>
        <taxon>Metazoa</taxon>
        <taxon>Ecdysozoa</taxon>
        <taxon>Arthropoda</taxon>
        <taxon>Chelicerata</taxon>
        <taxon>Arachnida</taxon>
        <taxon>Acari</taxon>
        <taxon>Parasitiformes</taxon>
        <taxon>Ixodida</taxon>
        <taxon>Ixodoidea</taxon>
        <taxon>Ixodidae</taxon>
        <taxon>Ixodinae</taxon>
        <taxon>Ixodes</taxon>
    </lineage>
</organism>
<dbReference type="Pfam" id="PF00439">
    <property type="entry name" value="Bromodomain"/>
    <property type="match status" value="1"/>
</dbReference>
<dbReference type="PANTHER" id="PTHR13793:SF107">
    <property type="entry name" value="BROMODOMAIN-CONTAINING PROTEIN HOMOLOG"/>
    <property type="match status" value="1"/>
</dbReference>
<feature type="compositionally biased region" description="Acidic residues" evidence="11">
    <location>
        <begin position="1126"/>
        <end position="1135"/>
    </location>
</feature>
<accession>A0A131Y2J2</accession>
<proteinExistence type="evidence at transcript level"/>
<name>A0A131Y2J2_IXORI</name>
<keyword evidence="10" id="KW-0175">Coiled coil</keyword>
<evidence type="ECO:0000256" key="6">
    <source>
        <dbReference type="ARBA" id="ARBA00023117"/>
    </source>
</evidence>
<feature type="coiled-coil region" evidence="10">
    <location>
        <begin position="534"/>
        <end position="584"/>
    </location>
</feature>
<dbReference type="InterPro" id="IPR050701">
    <property type="entry name" value="Histone_Mod_Regulator"/>
</dbReference>
<dbReference type="SUPFAM" id="SSF63748">
    <property type="entry name" value="Tudor/PWWP/MBT"/>
    <property type="match status" value="1"/>
</dbReference>
<feature type="region of interest" description="Disordered" evidence="11">
    <location>
        <begin position="122"/>
        <end position="145"/>
    </location>
</feature>
<dbReference type="PROSITE" id="PS01359">
    <property type="entry name" value="ZF_PHD_1"/>
    <property type="match status" value="1"/>
</dbReference>
<evidence type="ECO:0000259" key="16">
    <source>
        <dbReference type="PROSITE" id="PS51805"/>
    </source>
</evidence>
<dbReference type="PROSITE" id="PS00028">
    <property type="entry name" value="ZINC_FINGER_C2H2_1"/>
    <property type="match status" value="1"/>
</dbReference>
<evidence type="ECO:0000256" key="8">
    <source>
        <dbReference type="PROSITE-ProRule" id="PRU00035"/>
    </source>
</evidence>
<dbReference type="CDD" id="cd05839">
    <property type="entry name" value="PWWP_BRPF"/>
    <property type="match status" value="1"/>
</dbReference>
<dbReference type="InterPro" id="IPR001965">
    <property type="entry name" value="Znf_PHD"/>
</dbReference>
<dbReference type="Pfam" id="PF13831">
    <property type="entry name" value="PHD_2"/>
    <property type="match status" value="1"/>
</dbReference>
<dbReference type="PANTHER" id="PTHR13793">
    <property type="entry name" value="PHD FINGER PROTEINS"/>
    <property type="match status" value="1"/>
</dbReference>
<dbReference type="InterPro" id="IPR019542">
    <property type="entry name" value="Enhancer_polycomb-like_N"/>
</dbReference>
<protein>
    <submittedName>
        <fullName evidence="17">Putative phd finger protein</fullName>
    </submittedName>
</protein>
<keyword evidence="5" id="KW-0862">Zinc</keyword>
<feature type="domain" description="PHD-type" evidence="16">
    <location>
        <begin position="308"/>
        <end position="422"/>
    </location>
</feature>
<feature type="compositionally biased region" description="Pro residues" evidence="11">
    <location>
        <begin position="964"/>
        <end position="981"/>
    </location>
</feature>
<reference evidence="17" key="1">
    <citation type="submission" date="2016-02" db="EMBL/GenBank/DDBJ databases">
        <title>RNAseq analyses of the midgut from blood- or serum-fed Ixodes ricinus ticks.</title>
        <authorList>
            <person name="Perner J."/>
            <person name="Provaznik J."/>
            <person name="Schrenkova J."/>
            <person name="Urbanova V."/>
            <person name="Ribeiro J.M."/>
            <person name="Kopacek P."/>
        </authorList>
    </citation>
    <scope>NUCLEOTIDE SEQUENCE</scope>
    <source>
        <tissue evidence="17">Gut</tissue>
    </source>
</reference>
<dbReference type="PROSITE" id="PS50014">
    <property type="entry name" value="BROMODOMAIN_2"/>
    <property type="match status" value="1"/>
</dbReference>
<dbReference type="PRINTS" id="PR00503">
    <property type="entry name" value="BROMODOMAIN"/>
</dbReference>